<feature type="domain" description="GGDEF" evidence="1">
    <location>
        <begin position="29"/>
        <end position="176"/>
    </location>
</feature>
<dbReference type="SUPFAM" id="SSF55073">
    <property type="entry name" value="Nucleotide cyclase"/>
    <property type="match status" value="1"/>
</dbReference>
<dbReference type="CDD" id="cd01949">
    <property type="entry name" value="GGDEF"/>
    <property type="match status" value="1"/>
</dbReference>
<evidence type="ECO:0000313" key="2">
    <source>
        <dbReference type="EMBL" id="MDL5057501.1"/>
    </source>
</evidence>
<dbReference type="Gene3D" id="3.30.70.270">
    <property type="match status" value="1"/>
</dbReference>
<accession>A0ABT7LZR0</accession>
<proteinExistence type="predicted"/>
<reference evidence="2 3" key="1">
    <citation type="submission" date="2023-06" db="EMBL/GenBank/DDBJ databases">
        <title>Whole genome sequence of Oscillatoria calcuttensis NRMC-F 0142.</title>
        <authorList>
            <person name="Shakena Fathima T."/>
            <person name="Muralitharan G."/>
            <person name="Thajuddin N."/>
        </authorList>
    </citation>
    <scope>NUCLEOTIDE SEQUENCE [LARGE SCALE GENOMIC DNA]</scope>
    <source>
        <strain evidence="2 3">NRMC-F 0142</strain>
    </source>
</reference>
<name>A0ABT7LZR0_9CYAN</name>
<dbReference type="PROSITE" id="PS50887">
    <property type="entry name" value="GGDEF"/>
    <property type="match status" value="1"/>
</dbReference>
<dbReference type="EMBL" id="JASVEJ010000032">
    <property type="protein sequence ID" value="MDL5057501.1"/>
    <property type="molecule type" value="Genomic_DNA"/>
</dbReference>
<evidence type="ECO:0000259" key="1">
    <source>
        <dbReference type="PROSITE" id="PS50887"/>
    </source>
</evidence>
<organism evidence="2 3">
    <name type="scientific">Geitlerinema calcuttense NRMC-F 0142</name>
    <dbReference type="NCBI Taxonomy" id="2922238"/>
    <lineage>
        <taxon>Bacteria</taxon>
        <taxon>Bacillati</taxon>
        <taxon>Cyanobacteriota</taxon>
        <taxon>Cyanophyceae</taxon>
        <taxon>Geitlerinematales</taxon>
        <taxon>Geitlerinemataceae</taxon>
        <taxon>Geitlerinema</taxon>
    </lineage>
</organism>
<dbReference type="InterPro" id="IPR050469">
    <property type="entry name" value="Diguanylate_Cyclase"/>
</dbReference>
<dbReference type="EC" id="2.7.7.65" evidence="2"/>
<sequence>MSNCFDRLTGIGNRIALQQCMTDLIEEAEAFAIVFIDIDSFAYFNDRYGHDQGDTLLGQLAVLILQQLPAEAQLFRTGGDEFLVLLPNTPLADAITFGDRIRMAIAQHCCHFPMQRLEFAPDGRSKEIEFLPTVSCSVGLYPEHGQDWMSLMQAVDEAMYKHRTQFGRNQVAVVEG</sequence>
<keyword evidence="3" id="KW-1185">Reference proteome</keyword>
<dbReference type="GO" id="GO:0052621">
    <property type="term" value="F:diguanylate cyclase activity"/>
    <property type="evidence" value="ECO:0007669"/>
    <property type="project" value="UniProtKB-EC"/>
</dbReference>
<dbReference type="Pfam" id="PF00990">
    <property type="entry name" value="GGDEF"/>
    <property type="match status" value="1"/>
</dbReference>
<keyword evidence="2" id="KW-0548">Nucleotidyltransferase</keyword>
<dbReference type="InterPro" id="IPR000160">
    <property type="entry name" value="GGDEF_dom"/>
</dbReference>
<dbReference type="PANTHER" id="PTHR45138">
    <property type="entry name" value="REGULATORY COMPONENTS OF SENSORY TRANSDUCTION SYSTEM"/>
    <property type="match status" value="1"/>
</dbReference>
<comment type="caution">
    <text evidence="2">The sequence shown here is derived from an EMBL/GenBank/DDBJ whole genome shotgun (WGS) entry which is preliminary data.</text>
</comment>
<keyword evidence="2" id="KW-0808">Transferase</keyword>
<gene>
    <name evidence="2" type="ORF">QQ055_08520</name>
</gene>
<dbReference type="SMART" id="SM00267">
    <property type="entry name" value="GGDEF"/>
    <property type="match status" value="1"/>
</dbReference>
<dbReference type="NCBIfam" id="TIGR00254">
    <property type="entry name" value="GGDEF"/>
    <property type="match status" value="1"/>
</dbReference>
<dbReference type="RefSeq" id="WP_284477157.1">
    <property type="nucleotide sequence ID" value="NZ_JASVEJ010000032.1"/>
</dbReference>
<dbReference type="InterPro" id="IPR043128">
    <property type="entry name" value="Rev_trsase/Diguanyl_cyclase"/>
</dbReference>
<dbReference type="Proteomes" id="UP001230986">
    <property type="component" value="Unassembled WGS sequence"/>
</dbReference>
<dbReference type="PANTHER" id="PTHR45138:SF9">
    <property type="entry name" value="DIGUANYLATE CYCLASE DGCM-RELATED"/>
    <property type="match status" value="1"/>
</dbReference>
<protein>
    <submittedName>
        <fullName evidence="2">GGDEF domain-containing protein</fullName>
        <ecNumber evidence="2">2.7.7.65</ecNumber>
    </submittedName>
</protein>
<evidence type="ECO:0000313" key="3">
    <source>
        <dbReference type="Proteomes" id="UP001230986"/>
    </source>
</evidence>
<dbReference type="InterPro" id="IPR029787">
    <property type="entry name" value="Nucleotide_cyclase"/>
</dbReference>